<evidence type="ECO:0000313" key="1">
    <source>
        <dbReference type="EMBL" id="SMC74365.1"/>
    </source>
</evidence>
<evidence type="ECO:0000313" key="2">
    <source>
        <dbReference type="Proteomes" id="UP000192393"/>
    </source>
</evidence>
<reference evidence="1 2" key="1">
    <citation type="submission" date="2017-04" db="EMBL/GenBank/DDBJ databases">
        <authorList>
            <person name="Afonso C.L."/>
            <person name="Miller P.J."/>
            <person name="Scott M.A."/>
            <person name="Spackman E."/>
            <person name="Goraichik I."/>
            <person name="Dimitrov K.M."/>
            <person name="Suarez D.L."/>
            <person name="Swayne D.E."/>
        </authorList>
    </citation>
    <scope>NUCLEOTIDE SEQUENCE [LARGE SCALE GENOMIC DNA]</scope>
    <source>
        <strain evidence="1 2">CGMCC 1.12708</strain>
    </source>
</reference>
<proteinExistence type="predicted"/>
<protein>
    <submittedName>
        <fullName evidence="1">Uncharacterized protein</fullName>
    </submittedName>
</protein>
<dbReference type="EMBL" id="FWXS01000007">
    <property type="protein sequence ID" value="SMC74365.1"/>
    <property type="molecule type" value="Genomic_DNA"/>
</dbReference>
<dbReference type="RefSeq" id="WP_084017698.1">
    <property type="nucleotide sequence ID" value="NZ_FWXS01000007.1"/>
</dbReference>
<sequence>MYISELDYYIKFVFNFADEEILSTTDVSVINEFIEQDKLEVGGRVTLAGENYIIENIKIKNFSEIPELNSIGLNLNNGENPLTGTIKNSLFTICIYLEK</sequence>
<keyword evidence="2" id="KW-1185">Reference proteome</keyword>
<dbReference type="AlphaFoldDB" id="A0A1W2BN10"/>
<organism evidence="1 2">
    <name type="scientific">Moheibacter sediminis</name>
    <dbReference type="NCBI Taxonomy" id="1434700"/>
    <lineage>
        <taxon>Bacteria</taxon>
        <taxon>Pseudomonadati</taxon>
        <taxon>Bacteroidota</taxon>
        <taxon>Flavobacteriia</taxon>
        <taxon>Flavobacteriales</taxon>
        <taxon>Weeksellaceae</taxon>
        <taxon>Moheibacter</taxon>
    </lineage>
</organism>
<name>A0A1W2BN10_9FLAO</name>
<gene>
    <name evidence="1" type="ORF">SAMN06296427_1076</name>
</gene>
<accession>A0A1W2BN10</accession>
<dbReference type="STRING" id="1434700.SAMN06296427_1076"/>
<dbReference type="Proteomes" id="UP000192393">
    <property type="component" value="Unassembled WGS sequence"/>
</dbReference>